<dbReference type="InterPro" id="IPR029063">
    <property type="entry name" value="SAM-dependent_MTases_sf"/>
</dbReference>
<dbReference type="GO" id="GO:0005737">
    <property type="term" value="C:cytoplasm"/>
    <property type="evidence" value="ECO:0007669"/>
    <property type="project" value="TreeGrafter"/>
</dbReference>
<feature type="region of interest" description="Disordered" evidence="2">
    <location>
        <begin position="435"/>
        <end position="464"/>
    </location>
</feature>
<dbReference type="Gene3D" id="3.40.50.150">
    <property type="entry name" value="Vaccinia Virus protein VP39"/>
    <property type="match status" value="1"/>
</dbReference>
<keyword evidence="5" id="KW-1185">Reference proteome</keyword>
<dbReference type="GeneID" id="62162224"/>
<dbReference type="Pfam" id="PF01205">
    <property type="entry name" value="Impact_N"/>
    <property type="match status" value="1"/>
</dbReference>
<evidence type="ECO:0000256" key="1">
    <source>
        <dbReference type="ARBA" id="ARBA00007665"/>
    </source>
</evidence>
<dbReference type="OrthoDB" id="416496at2759"/>
<proteinExistence type="inferred from homology"/>
<dbReference type="InterPro" id="IPR001498">
    <property type="entry name" value="Impact_N"/>
</dbReference>
<dbReference type="AlphaFoldDB" id="A0A9P6LKX1"/>
<reference evidence="4" key="1">
    <citation type="submission" date="2020-03" db="EMBL/GenBank/DDBJ databases">
        <authorList>
            <person name="He L."/>
        </authorList>
    </citation>
    <scope>NUCLEOTIDE SEQUENCE</scope>
    <source>
        <strain evidence="4">CkLH20</strain>
    </source>
</reference>
<feature type="region of interest" description="Disordered" evidence="2">
    <location>
        <begin position="503"/>
        <end position="532"/>
    </location>
</feature>
<dbReference type="Pfam" id="PF13489">
    <property type="entry name" value="Methyltransf_23"/>
    <property type="match status" value="1"/>
</dbReference>
<dbReference type="InterPro" id="IPR020569">
    <property type="entry name" value="UPF0029_Impact_CS"/>
</dbReference>
<feature type="domain" description="Impact N-terminal" evidence="3">
    <location>
        <begin position="256"/>
        <end position="369"/>
    </location>
</feature>
<dbReference type="PANTHER" id="PTHR16301:SF4">
    <property type="entry name" value="IMPACT N-TERMINAL DOMAIN-CONTAINING PROTEIN"/>
    <property type="match status" value="1"/>
</dbReference>
<dbReference type="PANTHER" id="PTHR16301">
    <property type="entry name" value="IMPACT-RELATED"/>
    <property type="match status" value="1"/>
</dbReference>
<dbReference type="GO" id="GO:0140469">
    <property type="term" value="P:GCN2-mediated signaling"/>
    <property type="evidence" value="ECO:0007669"/>
    <property type="project" value="TreeGrafter"/>
</dbReference>
<dbReference type="SUPFAM" id="SSF54211">
    <property type="entry name" value="Ribosomal protein S5 domain 2-like"/>
    <property type="match status" value="1"/>
</dbReference>
<dbReference type="InterPro" id="IPR036956">
    <property type="entry name" value="Impact_N_sf"/>
</dbReference>
<comment type="similarity">
    <text evidence="1">Belongs to the IMPACT family.</text>
</comment>
<dbReference type="GO" id="GO:0006446">
    <property type="term" value="P:regulation of translational initiation"/>
    <property type="evidence" value="ECO:0007669"/>
    <property type="project" value="TreeGrafter"/>
</dbReference>
<reference evidence="4" key="2">
    <citation type="submission" date="2020-11" db="EMBL/GenBank/DDBJ databases">
        <title>Whole genome sequencing of Colletotrichum sp.</title>
        <authorList>
            <person name="Li H."/>
        </authorList>
    </citation>
    <scope>NUCLEOTIDE SEQUENCE</scope>
    <source>
        <strain evidence="4">CkLH20</strain>
    </source>
</reference>
<dbReference type="EMBL" id="JAATWM020000019">
    <property type="protein sequence ID" value="KAF9875987.1"/>
    <property type="molecule type" value="Genomic_DNA"/>
</dbReference>
<dbReference type="PROSITE" id="PS00910">
    <property type="entry name" value="UPF0029"/>
    <property type="match status" value="1"/>
</dbReference>
<dbReference type="Gene3D" id="3.30.230.30">
    <property type="entry name" value="Impact, N-terminal domain"/>
    <property type="match status" value="1"/>
</dbReference>
<dbReference type="Proteomes" id="UP000781932">
    <property type="component" value="Unassembled WGS sequence"/>
</dbReference>
<name>A0A9P6LKX1_9PEZI</name>
<feature type="compositionally biased region" description="Basic and acidic residues" evidence="2">
    <location>
        <begin position="87"/>
        <end position="99"/>
    </location>
</feature>
<gene>
    <name evidence="4" type="ORF">CkaCkLH20_06433</name>
</gene>
<feature type="region of interest" description="Disordered" evidence="2">
    <location>
        <begin position="213"/>
        <end position="249"/>
    </location>
</feature>
<dbReference type="RefSeq" id="XP_038745448.1">
    <property type="nucleotide sequence ID" value="XM_038889150.1"/>
</dbReference>
<evidence type="ECO:0000313" key="5">
    <source>
        <dbReference type="Proteomes" id="UP000781932"/>
    </source>
</evidence>
<protein>
    <recommendedName>
        <fullName evidence="3">Impact N-terminal domain-containing protein</fullName>
    </recommendedName>
</protein>
<dbReference type="SUPFAM" id="SSF53335">
    <property type="entry name" value="S-adenosyl-L-methionine-dependent methyltransferases"/>
    <property type="match status" value="1"/>
</dbReference>
<feature type="region of interest" description="Disordered" evidence="2">
    <location>
        <begin position="68"/>
        <end position="114"/>
    </location>
</feature>
<evidence type="ECO:0000259" key="3">
    <source>
        <dbReference type="Pfam" id="PF01205"/>
    </source>
</evidence>
<organism evidence="4 5">
    <name type="scientific">Colletotrichum karsti</name>
    <dbReference type="NCBI Taxonomy" id="1095194"/>
    <lineage>
        <taxon>Eukaryota</taxon>
        <taxon>Fungi</taxon>
        <taxon>Dikarya</taxon>
        <taxon>Ascomycota</taxon>
        <taxon>Pezizomycotina</taxon>
        <taxon>Sordariomycetes</taxon>
        <taxon>Hypocreomycetidae</taxon>
        <taxon>Glomerellales</taxon>
        <taxon>Glomerellaceae</taxon>
        <taxon>Colletotrichum</taxon>
        <taxon>Colletotrichum boninense species complex</taxon>
    </lineage>
</organism>
<dbReference type="InterPro" id="IPR023582">
    <property type="entry name" value="Impact"/>
</dbReference>
<comment type="caution">
    <text evidence="4">The sequence shown here is derived from an EMBL/GenBank/DDBJ whole genome shotgun (WGS) entry which is preliminary data.</text>
</comment>
<dbReference type="InterPro" id="IPR020568">
    <property type="entry name" value="Ribosomal_Su5_D2-typ_SF"/>
</dbReference>
<evidence type="ECO:0000256" key="2">
    <source>
        <dbReference type="SAM" id="MobiDB-lite"/>
    </source>
</evidence>
<feature type="compositionally biased region" description="Low complexity" evidence="2">
    <location>
        <begin position="100"/>
        <end position="111"/>
    </location>
</feature>
<accession>A0A9P6LKX1</accession>
<evidence type="ECO:0000313" key="4">
    <source>
        <dbReference type="EMBL" id="KAF9875987.1"/>
    </source>
</evidence>
<feature type="compositionally biased region" description="Pro residues" evidence="2">
    <location>
        <begin position="508"/>
        <end position="528"/>
    </location>
</feature>
<feature type="compositionally biased region" description="Low complexity" evidence="2">
    <location>
        <begin position="223"/>
        <end position="249"/>
    </location>
</feature>
<sequence length="857" mass="92710">MASHQDLQELLRVIAARKVPMMTAMSQVKALQAVNLRSIQQIADAEPDVIEDALGDAKTAKAIQSACKAHLKKPNTKRAGGSLSRSNDGKRPRTEKPTGDDASAESAQQDADSLEDSLALPVVTDENEIAGTSVHTNRAPLMLAFAVELLRFTMPEQPLSSRLSLAQAVVSANSRSKAVSLGLANAQAEDGSWGEGQPKVTVMGRSITVLKRGDYHTQQEGDTTAATTTATSTQQKQSSTTTKSSPWTTSSQITFKSSTFVARVANLEHPSEATSLIRSLLSSEPHLQTASHNAWGYRVNRAVPGGGETGDVREACEDDGESGCGEFILRLMRESGVANAVVVLTRWFGGEMLGPDRWRLMRTCVTEALSERLRLPRGEVAHDGVALWALDLQSMSNNSMGKSSQSRSRNDWNQTIVGAATHRPESARAYLLKSFPSEDEAGEQPEEGNKPKSRSKKTSKSDLEAEKLQNLGRLLGALRLLYESWASHLTPVEMDRRAWTWTNSAKPHPTPPAPPPPPPPPRPVPVSNPAPRTKDLETAADLFKQRKIPIIGAGIVALSLGVYVSLLVSSSLSQKCRASEHGDATPTGRPAVFTKEGARKFDDSLDGSERMMGITSLRQKLAAEATGHVLEVAMGTGRNLSFYDWSRVVQRDLVPEDKNAPGKPASAPMLSFTGVDISDEMLGLAIEKLPAAVPELKGKEPIVQAQKSSTQGDVGVFSYLSDRLRFLRSDIHDLIPAPSAGPGKYDTVVQTFGLCSVEKPEKVVQNLASVVKPDTGKIILLEHGRGWLGVLNGLLDWSAASHFEKYGCWWNRDIAQIVEDAAKITPGLEVVKIERPGWTQLGTTLWIELRVKSISGP</sequence>
<feature type="compositionally biased region" description="Acidic residues" evidence="2">
    <location>
        <begin position="437"/>
        <end position="446"/>
    </location>
</feature>